<accession>A0ABS4BXV8</accession>
<keyword evidence="2" id="KW-1185">Reference proteome</keyword>
<evidence type="ECO:0000313" key="2">
    <source>
        <dbReference type="Proteomes" id="UP000670776"/>
    </source>
</evidence>
<dbReference type="RefSeq" id="WP_209655748.1">
    <property type="nucleotide sequence ID" value="NZ_JAGJCB010000014.1"/>
</dbReference>
<comment type="caution">
    <text evidence="1">The sequence shown here is derived from an EMBL/GenBank/DDBJ whole genome shotgun (WGS) entry which is preliminary data.</text>
</comment>
<protein>
    <submittedName>
        <fullName evidence="1">Uncharacterized protein</fullName>
    </submittedName>
</protein>
<name>A0ABS4BXV8_9FLAO</name>
<gene>
    <name evidence="1" type="ORF">J8H85_13525</name>
</gene>
<dbReference type="EMBL" id="JAGJCB010000014">
    <property type="protein sequence ID" value="MBP0904856.1"/>
    <property type="molecule type" value="Genomic_DNA"/>
</dbReference>
<reference evidence="1 2" key="1">
    <citation type="submission" date="2021-04" db="EMBL/GenBank/DDBJ databases">
        <title>Mariniflexile gromovii gen. nov., sp. nov., a gliding bacterium isolated from the sea urchin Strongylocentrotus intermedius.</title>
        <authorList>
            <person name="Ko S."/>
            <person name="Le V."/>
            <person name="Ahn C.-Y."/>
            <person name="Oh H.-M."/>
        </authorList>
    </citation>
    <scope>NUCLEOTIDE SEQUENCE [LARGE SCALE GENOMIC DNA]</scope>
    <source>
        <strain evidence="1 2">KCTC 12570</strain>
    </source>
</reference>
<sequence length="103" mass="12040">MKITELQNRMIAISGTLKGVKLFKNDVTSNNIENQIIGDLTSYYDDLDDVIVNIEIEDYKDKRTFYDCAMIQIEMLIIFDKGFDTSNIIQIKKYLEKTFVEEI</sequence>
<organism evidence="1 2">
    <name type="scientific">Mariniflexile gromovii</name>
    <dbReference type="NCBI Taxonomy" id="362523"/>
    <lineage>
        <taxon>Bacteria</taxon>
        <taxon>Pseudomonadati</taxon>
        <taxon>Bacteroidota</taxon>
        <taxon>Flavobacteriia</taxon>
        <taxon>Flavobacteriales</taxon>
        <taxon>Flavobacteriaceae</taxon>
        <taxon>Mariniflexile</taxon>
    </lineage>
</organism>
<evidence type="ECO:0000313" key="1">
    <source>
        <dbReference type="EMBL" id="MBP0904856.1"/>
    </source>
</evidence>
<proteinExistence type="predicted"/>
<dbReference type="Proteomes" id="UP000670776">
    <property type="component" value="Unassembled WGS sequence"/>
</dbReference>